<keyword evidence="3 8" id="KW-0349">Heme</keyword>
<dbReference type="Proteomes" id="UP001620645">
    <property type="component" value="Unassembled WGS sequence"/>
</dbReference>
<dbReference type="PROSITE" id="PS00086">
    <property type="entry name" value="CYTOCHROME_P450"/>
    <property type="match status" value="1"/>
</dbReference>
<dbReference type="Pfam" id="PF00067">
    <property type="entry name" value="p450"/>
    <property type="match status" value="1"/>
</dbReference>
<dbReference type="GO" id="GO:0004497">
    <property type="term" value="F:monooxygenase activity"/>
    <property type="evidence" value="ECO:0007669"/>
    <property type="project" value="UniProtKB-KW"/>
</dbReference>
<dbReference type="PRINTS" id="PR00385">
    <property type="entry name" value="P450"/>
</dbReference>
<reference evidence="11 12" key="1">
    <citation type="submission" date="2024-10" db="EMBL/GenBank/DDBJ databases">
        <authorList>
            <person name="Kim D."/>
        </authorList>
    </citation>
    <scope>NUCLEOTIDE SEQUENCE [LARGE SCALE GENOMIC DNA]</scope>
    <source>
        <strain evidence="11">Taebaek</strain>
    </source>
</reference>
<name>A0ABD2IR84_HETSC</name>
<keyword evidence="4 8" id="KW-0479">Metal-binding</keyword>
<evidence type="ECO:0008006" key="13">
    <source>
        <dbReference type="Google" id="ProtNLM"/>
    </source>
</evidence>
<sequence>MFWLILLQISFVFFCLFLAFYFFWLYRAAYWKRRGIPCPDGKLFSGNLDEMFWEEKLRFFQLAKWTEQYGKVYGLVLGWERLLVISEPAMVQEMLTTKFDCFHERMMSALAGDVDKEPRMHLFNARGARWKRLRATANPAFSVSNLKKLMPTMDDSIKVAIELMEKERKAQPNVPINIHRYFVEMTFDVIARVAMGQRESRQFHSEDAKLAVAAFLRFQNNWFEYLATLFPWLGAKVIKPFIRQTGKIRHDPFALMDNKIREAVKERRRTRQQHQQEQQQKQNDGKKNNFESDQKRPVDFIDLFLDAVTDEENIEYKNQFRAFNKAVTKINRINTVDEIGMQLLLFLLAGYYLACHPDVQLRAQEEIDTVCLSENPTYEELSQLKYMEAVIKETLRLTTTLGQILVEKGTGVTIDLYTFHRNKELWGDDADEFRPERWLDIDPSPASAHYYAFGGGPRICIGMRFALLEEKMALVRLLRRYSLAKTEQTEKLLKVNSQVVLNPGAVMSSPPPRIGRETARRHHGDSARYHRNACRQTVNTGGNGAGEQSHRQNSDDSFSMLRGTPPKFLCNSHFCSTFVRQLGSDAELKQYRRANALHQLRRFKNGRIYFDCSRKGCPYKMAAIKNERQEWAVYDKNAHNHKIVPFRPYNFKSREQKEKASGSLPGKLSAETRQNAAEIDTTRRFRLTFVRQLGSDAELEQYRRANALNQQRLKDGRIYLHCSRKGCPYKMTAIKNERQEWAVYDKNAHNHSKIIPIGQYHAEKRELKQKGKLSAETRQNAAEIDTMPTTSSAAAAGGAKIQNSAEQTPSPPAKLFELAQCEKEMRQIATKWNLLFNEKRGSYLFMPPRDTKALKDGVLLSLTDRGDHIRMDEFHAFRSQVDKIQRWPKERGQATIMRLASDQCARMFATSS</sequence>
<dbReference type="SUPFAM" id="SSF48264">
    <property type="entry name" value="Cytochrome P450"/>
    <property type="match status" value="1"/>
</dbReference>
<keyword evidence="12" id="KW-1185">Reference proteome</keyword>
<dbReference type="EMBL" id="JBICCN010000265">
    <property type="protein sequence ID" value="KAL3081657.1"/>
    <property type="molecule type" value="Genomic_DNA"/>
</dbReference>
<comment type="caution">
    <text evidence="11">The sequence shown here is derived from an EMBL/GenBank/DDBJ whole genome shotgun (WGS) entry which is preliminary data.</text>
</comment>
<feature type="compositionally biased region" description="Low complexity" evidence="9">
    <location>
        <begin position="789"/>
        <end position="799"/>
    </location>
</feature>
<keyword evidence="7" id="KW-0503">Monooxygenase</keyword>
<dbReference type="Gene3D" id="1.10.630.10">
    <property type="entry name" value="Cytochrome P450"/>
    <property type="match status" value="1"/>
</dbReference>
<dbReference type="PANTHER" id="PTHR24292">
    <property type="entry name" value="CYTOCHROME P450"/>
    <property type="match status" value="1"/>
</dbReference>
<dbReference type="PRINTS" id="PR00463">
    <property type="entry name" value="EP450I"/>
</dbReference>
<keyword evidence="6 8" id="KW-0408">Iron</keyword>
<evidence type="ECO:0000256" key="7">
    <source>
        <dbReference type="ARBA" id="ARBA00023033"/>
    </source>
</evidence>
<feature type="binding site" description="axial binding residue" evidence="8">
    <location>
        <position position="460"/>
    </location>
    <ligand>
        <name>heme</name>
        <dbReference type="ChEBI" id="CHEBI:30413"/>
    </ligand>
    <ligandPart>
        <name>Fe</name>
        <dbReference type="ChEBI" id="CHEBI:18248"/>
    </ligandPart>
</feature>
<evidence type="ECO:0000256" key="1">
    <source>
        <dbReference type="ARBA" id="ARBA00001971"/>
    </source>
</evidence>
<evidence type="ECO:0000313" key="11">
    <source>
        <dbReference type="EMBL" id="KAL3081657.1"/>
    </source>
</evidence>
<keyword evidence="10" id="KW-0472">Membrane</keyword>
<dbReference type="GO" id="GO:0046872">
    <property type="term" value="F:metal ion binding"/>
    <property type="evidence" value="ECO:0007669"/>
    <property type="project" value="UniProtKB-KW"/>
</dbReference>
<dbReference type="InterPro" id="IPR036396">
    <property type="entry name" value="Cyt_P450_sf"/>
</dbReference>
<evidence type="ECO:0000256" key="9">
    <source>
        <dbReference type="SAM" id="MobiDB-lite"/>
    </source>
</evidence>
<dbReference type="AlphaFoldDB" id="A0ABD2IR84"/>
<keyword evidence="10" id="KW-0812">Transmembrane</keyword>
<comment type="similarity">
    <text evidence="2">Belongs to the cytochrome P450 family.</text>
</comment>
<evidence type="ECO:0000256" key="5">
    <source>
        <dbReference type="ARBA" id="ARBA00023002"/>
    </source>
</evidence>
<dbReference type="PANTHER" id="PTHR24292:SF102">
    <property type="entry name" value="CYTOCHROME P450 FAMILY-RELATED"/>
    <property type="match status" value="1"/>
</dbReference>
<gene>
    <name evidence="11" type="ORF">niasHS_013007</name>
</gene>
<evidence type="ECO:0000256" key="6">
    <source>
        <dbReference type="ARBA" id="ARBA00023004"/>
    </source>
</evidence>
<feature type="compositionally biased region" description="Basic and acidic residues" evidence="9">
    <location>
        <begin position="283"/>
        <end position="292"/>
    </location>
</feature>
<evidence type="ECO:0000256" key="3">
    <source>
        <dbReference type="ARBA" id="ARBA00022617"/>
    </source>
</evidence>
<evidence type="ECO:0000256" key="2">
    <source>
        <dbReference type="ARBA" id="ARBA00010617"/>
    </source>
</evidence>
<dbReference type="InterPro" id="IPR017972">
    <property type="entry name" value="Cyt_P450_CS"/>
</dbReference>
<dbReference type="InterPro" id="IPR001128">
    <property type="entry name" value="Cyt_P450"/>
</dbReference>
<comment type="cofactor">
    <cofactor evidence="1 8">
        <name>heme</name>
        <dbReference type="ChEBI" id="CHEBI:30413"/>
    </cofactor>
</comment>
<evidence type="ECO:0000256" key="4">
    <source>
        <dbReference type="ARBA" id="ARBA00022723"/>
    </source>
</evidence>
<feature type="transmembrane region" description="Helical" evidence="10">
    <location>
        <begin position="6"/>
        <end position="26"/>
    </location>
</feature>
<proteinExistence type="inferred from homology"/>
<feature type="compositionally biased region" description="Low complexity" evidence="9">
    <location>
        <begin position="273"/>
        <end position="282"/>
    </location>
</feature>
<feature type="region of interest" description="Disordered" evidence="9">
    <location>
        <begin position="538"/>
        <end position="557"/>
    </location>
</feature>
<feature type="region of interest" description="Disordered" evidence="9">
    <location>
        <begin position="265"/>
        <end position="292"/>
    </location>
</feature>
<evidence type="ECO:0000256" key="10">
    <source>
        <dbReference type="SAM" id="Phobius"/>
    </source>
</evidence>
<keyword evidence="10" id="KW-1133">Transmembrane helix</keyword>
<protein>
    <recommendedName>
        <fullName evidence="13">Cytochrome P450</fullName>
    </recommendedName>
</protein>
<evidence type="ECO:0000313" key="12">
    <source>
        <dbReference type="Proteomes" id="UP001620645"/>
    </source>
</evidence>
<dbReference type="InterPro" id="IPR050476">
    <property type="entry name" value="Insect_CytP450_Detox"/>
</dbReference>
<dbReference type="InterPro" id="IPR002401">
    <property type="entry name" value="Cyt_P450_E_grp-I"/>
</dbReference>
<organism evidence="11 12">
    <name type="scientific">Heterodera schachtii</name>
    <name type="common">Sugarbeet cyst nematode worm</name>
    <name type="synonym">Tylenchus schachtii</name>
    <dbReference type="NCBI Taxonomy" id="97005"/>
    <lineage>
        <taxon>Eukaryota</taxon>
        <taxon>Metazoa</taxon>
        <taxon>Ecdysozoa</taxon>
        <taxon>Nematoda</taxon>
        <taxon>Chromadorea</taxon>
        <taxon>Rhabditida</taxon>
        <taxon>Tylenchina</taxon>
        <taxon>Tylenchomorpha</taxon>
        <taxon>Tylenchoidea</taxon>
        <taxon>Heteroderidae</taxon>
        <taxon>Heteroderinae</taxon>
        <taxon>Heterodera</taxon>
    </lineage>
</organism>
<feature type="region of interest" description="Disordered" evidence="9">
    <location>
        <begin position="787"/>
        <end position="811"/>
    </location>
</feature>
<evidence type="ECO:0000256" key="8">
    <source>
        <dbReference type="PIRSR" id="PIRSR602401-1"/>
    </source>
</evidence>
<accession>A0ABD2IR84</accession>
<keyword evidence="5" id="KW-0560">Oxidoreductase</keyword>